<evidence type="ECO:0000259" key="1">
    <source>
        <dbReference type="Pfam" id="PF10021"/>
    </source>
</evidence>
<dbReference type="EMBL" id="MU155221">
    <property type="protein sequence ID" value="KAF9479055.1"/>
    <property type="molecule type" value="Genomic_DNA"/>
</dbReference>
<comment type="caution">
    <text evidence="2">The sequence shown here is derived from an EMBL/GenBank/DDBJ whole genome shotgun (WGS) entry which is preliminary data.</text>
</comment>
<dbReference type="InterPro" id="IPR012664">
    <property type="entry name" value="CHP02452"/>
</dbReference>
<reference evidence="2" key="1">
    <citation type="submission" date="2020-11" db="EMBL/GenBank/DDBJ databases">
        <authorList>
            <consortium name="DOE Joint Genome Institute"/>
            <person name="Ahrendt S."/>
            <person name="Riley R."/>
            <person name="Andreopoulos W."/>
            <person name="Labutti K."/>
            <person name="Pangilinan J."/>
            <person name="Ruiz-Duenas F.J."/>
            <person name="Barrasa J.M."/>
            <person name="Sanchez-Garcia M."/>
            <person name="Camarero S."/>
            <person name="Miyauchi S."/>
            <person name="Serrano A."/>
            <person name="Linde D."/>
            <person name="Babiker R."/>
            <person name="Drula E."/>
            <person name="Ayuso-Fernandez I."/>
            <person name="Pacheco R."/>
            <person name="Padilla G."/>
            <person name="Ferreira P."/>
            <person name="Barriuso J."/>
            <person name="Kellner H."/>
            <person name="Castanera R."/>
            <person name="Alfaro M."/>
            <person name="Ramirez L."/>
            <person name="Pisabarro A.G."/>
            <person name="Kuo A."/>
            <person name="Tritt A."/>
            <person name="Lipzen A."/>
            <person name="He G."/>
            <person name="Yan M."/>
            <person name="Ng V."/>
            <person name="Cullen D."/>
            <person name="Martin F."/>
            <person name="Rosso M.-N."/>
            <person name="Henrissat B."/>
            <person name="Hibbett D."/>
            <person name="Martinez A.T."/>
            <person name="Grigoriev I.V."/>
        </authorList>
    </citation>
    <scope>NUCLEOTIDE SEQUENCE</scope>
    <source>
        <strain evidence="2">CIRM-BRFM 674</strain>
    </source>
</reference>
<keyword evidence="3" id="KW-1185">Reference proteome</keyword>
<feature type="non-terminal residue" evidence="2">
    <location>
        <position position="189"/>
    </location>
</feature>
<protein>
    <recommendedName>
        <fullName evidence="1">Microbial-type PARG catalytic domain-containing protein</fullName>
    </recommendedName>
</protein>
<feature type="non-terminal residue" evidence="2">
    <location>
        <position position="1"/>
    </location>
</feature>
<dbReference type="InterPro" id="IPR043472">
    <property type="entry name" value="Macro_dom-like"/>
</dbReference>
<gene>
    <name evidence="2" type="ORF">BDN70DRAFT_770350</name>
</gene>
<dbReference type="InterPro" id="IPR019261">
    <property type="entry name" value="PARG_cat_microbial"/>
</dbReference>
<feature type="domain" description="Microbial-type PARG catalytic" evidence="1">
    <location>
        <begin position="2"/>
        <end position="74"/>
    </location>
</feature>
<dbReference type="OrthoDB" id="9985428at2759"/>
<evidence type="ECO:0000313" key="3">
    <source>
        <dbReference type="Proteomes" id="UP000807469"/>
    </source>
</evidence>
<dbReference type="Proteomes" id="UP000807469">
    <property type="component" value="Unassembled WGS sequence"/>
</dbReference>
<dbReference type="PANTHER" id="PTHR35596:SF1">
    <property type="entry name" value="MICROBIAL-TYPE PARG CATALYTIC DOMAIN-CONTAINING PROTEIN"/>
    <property type="match status" value="1"/>
</dbReference>
<dbReference type="NCBIfam" id="TIGR02452">
    <property type="entry name" value="TIGR02452 family protein"/>
    <property type="match status" value="1"/>
</dbReference>
<organism evidence="2 3">
    <name type="scientific">Pholiota conissans</name>
    <dbReference type="NCBI Taxonomy" id="109636"/>
    <lineage>
        <taxon>Eukaryota</taxon>
        <taxon>Fungi</taxon>
        <taxon>Dikarya</taxon>
        <taxon>Basidiomycota</taxon>
        <taxon>Agaricomycotina</taxon>
        <taxon>Agaricomycetes</taxon>
        <taxon>Agaricomycetidae</taxon>
        <taxon>Agaricales</taxon>
        <taxon>Agaricineae</taxon>
        <taxon>Strophariaceae</taxon>
        <taxon>Pholiota</taxon>
    </lineage>
</organism>
<proteinExistence type="predicted"/>
<evidence type="ECO:0000313" key="2">
    <source>
        <dbReference type="EMBL" id="KAF9479055.1"/>
    </source>
</evidence>
<sequence length="189" mass="21101">KIGILNFASATMPAGRFMSGSSGQEQSIARSSTLYTSLSADAAQPFYRLHASDQRGGFYTHSIIYSPDIYLFRDDNGDWFHPLRVDVLSSPAVNAGQVRKKNFWKPPAEVEAAISSVMRERMGRILALFEREGVKQLVLGSFGTGAFQNSVHEIARLWYELLRAPGAPYAFSFDYVVFAIPDFSTQQKF</sequence>
<dbReference type="PANTHER" id="PTHR35596">
    <property type="entry name" value="DUF2263 DOMAIN-CONTAINING PROTEIN"/>
    <property type="match status" value="1"/>
</dbReference>
<name>A0A9P5Z2F5_9AGAR</name>
<dbReference type="AlphaFoldDB" id="A0A9P5Z2F5"/>
<dbReference type="Gene3D" id="3.40.220.10">
    <property type="entry name" value="Leucine Aminopeptidase, subunit E, domain 1"/>
    <property type="match status" value="1"/>
</dbReference>
<dbReference type="Pfam" id="PF10021">
    <property type="entry name" value="PARG_cat_microb"/>
    <property type="match status" value="1"/>
</dbReference>
<accession>A0A9P5Z2F5</accession>